<feature type="transmembrane region" description="Helical" evidence="2">
    <location>
        <begin position="145"/>
        <end position="163"/>
    </location>
</feature>
<dbReference type="EMBL" id="BKCN01000010">
    <property type="protein sequence ID" value="GER04464.1"/>
    <property type="molecule type" value="Genomic_DNA"/>
</dbReference>
<evidence type="ECO:0000313" key="4">
    <source>
        <dbReference type="Proteomes" id="UP000324996"/>
    </source>
</evidence>
<dbReference type="GO" id="GO:0015293">
    <property type="term" value="F:symporter activity"/>
    <property type="evidence" value="ECO:0007669"/>
    <property type="project" value="InterPro"/>
</dbReference>
<keyword evidence="2" id="KW-0472">Membrane</keyword>
<comment type="similarity">
    <text evidence="1">Belongs to the sodium:galactoside symporter (TC 2.A.2) family.</text>
</comment>
<feature type="transmembrane region" description="Helical" evidence="2">
    <location>
        <begin position="265"/>
        <end position="285"/>
    </location>
</feature>
<keyword evidence="2" id="KW-1133">Transmembrane helix</keyword>
<protein>
    <submittedName>
        <fullName evidence="3">MFS transporter</fullName>
    </submittedName>
</protein>
<dbReference type="InterPro" id="IPR039672">
    <property type="entry name" value="MFS_2"/>
</dbReference>
<feature type="transmembrane region" description="Helical" evidence="2">
    <location>
        <begin position="175"/>
        <end position="196"/>
    </location>
</feature>
<dbReference type="InterPro" id="IPR036259">
    <property type="entry name" value="MFS_trans_sf"/>
</dbReference>
<evidence type="ECO:0000256" key="1">
    <source>
        <dbReference type="ARBA" id="ARBA00009617"/>
    </source>
</evidence>
<dbReference type="PANTHER" id="PTHR11328:SF24">
    <property type="entry name" value="MAJOR FACILITATOR SUPERFAMILY (MFS) PROFILE DOMAIN-CONTAINING PROTEIN"/>
    <property type="match status" value="1"/>
</dbReference>
<feature type="transmembrane region" description="Helical" evidence="2">
    <location>
        <begin position="37"/>
        <end position="58"/>
    </location>
</feature>
<dbReference type="GO" id="GO:0008643">
    <property type="term" value="P:carbohydrate transport"/>
    <property type="evidence" value="ECO:0007669"/>
    <property type="project" value="InterPro"/>
</dbReference>
<feature type="transmembrane region" description="Helical" evidence="2">
    <location>
        <begin position="104"/>
        <end position="124"/>
    </location>
</feature>
<feature type="transmembrane region" description="Helical" evidence="2">
    <location>
        <begin position="227"/>
        <end position="253"/>
    </location>
</feature>
<gene>
    <name evidence="3" type="ORF">JCM17846_21460</name>
</gene>
<keyword evidence="4" id="KW-1185">Reference proteome</keyword>
<comment type="caution">
    <text evidence="3">The sequence shown here is derived from an EMBL/GenBank/DDBJ whole genome shotgun (WGS) entry which is preliminary data.</text>
</comment>
<feature type="transmembrane region" description="Helical" evidence="2">
    <location>
        <begin position="79"/>
        <end position="98"/>
    </location>
</feature>
<feature type="transmembrane region" description="Helical" evidence="2">
    <location>
        <begin position="292"/>
        <end position="310"/>
    </location>
</feature>
<dbReference type="SUPFAM" id="SSF103473">
    <property type="entry name" value="MFS general substrate transporter"/>
    <property type="match status" value="1"/>
</dbReference>
<accession>A0A5A7N9K5</accession>
<keyword evidence="2" id="KW-0812">Transmembrane</keyword>
<reference evidence="3 4" key="1">
    <citation type="submission" date="2019-09" db="EMBL/GenBank/DDBJ databases">
        <title>NBRP : Genome information of microbial organism related human and environment.</title>
        <authorList>
            <person name="Hattori M."/>
            <person name="Oshima K."/>
            <person name="Inaba H."/>
            <person name="Suda W."/>
            <person name="Sakamoto M."/>
            <person name="Iino T."/>
            <person name="Kitahara M."/>
            <person name="Oshida Y."/>
            <person name="Iida T."/>
            <person name="Kudo T."/>
            <person name="Itoh T."/>
            <person name="Ohkuma M."/>
        </authorList>
    </citation>
    <scope>NUCLEOTIDE SEQUENCE [LARGE SCALE GENOMIC DNA]</scope>
    <source>
        <strain evidence="3 4">Q-1</strain>
    </source>
</reference>
<proteinExistence type="inferred from homology"/>
<sequence length="362" mass="39756">MRLGWRTRIGYGSGDYALNLFWQGTGYYLFFFYTDVIGLPVATAGVIFAIGGLWDAISDSLMGYWAERTKSRHGTYRPYLLYGCLPLALSFIAIFYPYPIENDLLLIIVVTLALLVFRSAYTLVSIPYAALSVRLSQDSDERTRLATVRIVFGFLGGITAIILAGGLQDQLSDRLAFPIFATLCACLSVPILLFCFHNSHETAANTPSTPAVYSLGQLVKSMRRNAAFLLLCCGIILVTLGGALIGKTVLYIFVYDLGDRAAGNLTILLMTIIPILTIPLWSLLALRFGKKIGWLAGSATAFIGMIFLYADRSGSVLMAMLGYGVIAAGLSSFAVLFWSMLPDTIEFGDLRSGVRMNRRWWG</sequence>
<dbReference type="Proteomes" id="UP000324996">
    <property type="component" value="Unassembled WGS sequence"/>
</dbReference>
<dbReference type="PANTHER" id="PTHR11328">
    <property type="entry name" value="MAJOR FACILITATOR SUPERFAMILY DOMAIN-CONTAINING PROTEIN"/>
    <property type="match status" value="1"/>
</dbReference>
<dbReference type="Pfam" id="PF13347">
    <property type="entry name" value="MFS_2"/>
    <property type="match status" value="1"/>
</dbReference>
<name>A0A5A7N9K5_9PROT</name>
<feature type="transmembrane region" description="Helical" evidence="2">
    <location>
        <begin position="316"/>
        <end position="341"/>
    </location>
</feature>
<evidence type="ECO:0000313" key="3">
    <source>
        <dbReference type="EMBL" id="GER04464.1"/>
    </source>
</evidence>
<organism evidence="3 4">
    <name type="scientific">Iodidimonas nitroreducens</name>
    <dbReference type="NCBI Taxonomy" id="1236968"/>
    <lineage>
        <taxon>Bacteria</taxon>
        <taxon>Pseudomonadati</taxon>
        <taxon>Pseudomonadota</taxon>
        <taxon>Alphaproteobacteria</taxon>
        <taxon>Iodidimonadales</taxon>
        <taxon>Iodidimonadaceae</taxon>
        <taxon>Iodidimonas</taxon>
    </lineage>
</organism>
<dbReference type="Gene3D" id="1.20.1250.20">
    <property type="entry name" value="MFS general substrate transporter like domains"/>
    <property type="match status" value="1"/>
</dbReference>
<dbReference type="AlphaFoldDB" id="A0A5A7N9K5"/>
<dbReference type="GO" id="GO:0005886">
    <property type="term" value="C:plasma membrane"/>
    <property type="evidence" value="ECO:0007669"/>
    <property type="project" value="TreeGrafter"/>
</dbReference>
<evidence type="ECO:0000256" key="2">
    <source>
        <dbReference type="SAM" id="Phobius"/>
    </source>
</evidence>